<dbReference type="AlphaFoldDB" id="A0A285QYK8"/>
<name>A0A285QYK8_9SPHN</name>
<organism evidence="2 3">
    <name type="scientific">Sphingomonas guangdongensis</name>
    <dbReference type="NCBI Taxonomy" id="1141890"/>
    <lineage>
        <taxon>Bacteria</taxon>
        <taxon>Pseudomonadati</taxon>
        <taxon>Pseudomonadota</taxon>
        <taxon>Alphaproteobacteria</taxon>
        <taxon>Sphingomonadales</taxon>
        <taxon>Sphingomonadaceae</taxon>
        <taxon>Sphingomonas</taxon>
    </lineage>
</organism>
<sequence>MSRSTFRPRRSPWLTMLGIGCAMTGAFVGWQASAQTIAITGGTVAIGDGSAPIEGGTVVIRDGRIVAAGRGVAVPAGAQTVDATGKWVSPGIVAGIGGLGLADASGVDESNDESSRNSPFNAAIDITTAVNPANVMIANERAGGVTRAIIAPNAGGSIWAGQGALIDLGNDPDPVTRARLFQYVELGESGARSAGGSRPAAYVALHDALAQVADFRRNPAAFDGRSSDALLKRADAEALVRVLDGAVPLAVHVERASDIRQVLALRTRYSRLRLILVGAGEGWMVAREIAAAGVPVMASALADLPASFEKLAATESNVGRMKAAGVTVGVLFDGNGGEHNLKQFAGNLVAIAKVPGATGLTWGEAFATITSQPAEVMGVGGEVGSLRPGRRADIVVWSGDPLELSSAPEAVWIDGVSQPMDSRQRRLRDRYITAPEGALPKAYTR</sequence>
<dbReference type="InterPro" id="IPR051781">
    <property type="entry name" value="Metallo-dep_Hydrolase"/>
</dbReference>
<proteinExistence type="predicted"/>
<dbReference type="Pfam" id="PF01979">
    <property type="entry name" value="Amidohydro_1"/>
    <property type="match status" value="1"/>
</dbReference>
<dbReference type="PROSITE" id="PS51257">
    <property type="entry name" value="PROKAR_LIPOPROTEIN"/>
    <property type="match status" value="1"/>
</dbReference>
<dbReference type="InterPro" id="IPR006680">
    <property type="entry name" value="Amidohydro-rel"/>
</dbReference>
<dbReference type="InterPro" id="IPR032466">
    <property type="entry name" value="Metal_Hydrolase"/>
</dbReference>
<dbReference type="PANTHER" id="PTHR43135">
    <property type="entry name" value="ALPHA-D-RIBOSE 1-METHYLPHOSPHONATE 5-TRIPHOSPHATE DIPHOSPHATASE"/>
    <property type="match status" value="1"/>
</dbReference>
<keyword evidence="3" id="KW-1185">Reference proteome</keyword>
<gene>
    <name evidence="2" type="ORF">SAMN06297144_1741</name>
</gene>
<evidence type="ECO:0000313" key="3">
    <source>
        <dbReference type="Proteomes" id="UP000219494"/>
    </source>
</evidence>
<protein>
    <submittedName>
        <fullName evidence="2">Imidazolonepropionase</fullName>
    </submittedName>
</protein>
<dbReference type="PANTHER" id="PTHR43135:SF3">
    <property type="entry name" value="ALPHA-D-RIBOSE 1-METHYLPHOSPHONATE 5-TRIPHOSPHATE DIPHOSPHATASE"/>
    <property type="match status" value="1"/>
</dbReference>
<dbReference type="Gene3D" id="3.20.20.140">
    <property type="entry name" value="Metal-dependent hydrolases"/>
    <property type="match status" value="1"/>
</dbReference>
<evidence type="ECO:0000259" key="1">
    <source>
        <dbReference type="Pfam" id="PF01979"/>
    </source>
</evidence>
<dbReference type="InterPro" id="IPR011059">
    <property type="entry name" value="Metal-dep_hydrolase_composite"/>
</dbReference>
<dbReference type="SUPFAM" id="SSF51338">
    <property type="entry name" value="Composite domain of metallo-dependent hydrolases"/>
    <property type="match status" value="1"/>
</dbReference>
<reference evidence="2 3" key="1">
    <citation type="submission" date="2017-07" db="EMBL/GenBank/DDBJ databases">
        <authorList>
            <person name="Sun Z.S."/>
            <person name="Albrecht U."/>
            <person name="Echele G."/>
            <person name="Lee C.C."/>
        </authorList>
    </citation>
    <scope>NUCLEOTIDE SEQUENCE [LARGE SCALE GENOMIC DNA]</scope>
    <source>
        <strain evidence="2 3">CGMCC 1.12672</strain>
    </source>
</reference>
<dbReference type="GO" id="GO:0016810">
    <property type="term" value="F:hydrolase activity, acting on carbon-nitrogen (but not peptide) bonds"/>
    <property type="evidence" value="ECO:0007669"/>
    <property type="project" value="InterPro"/>
</dbReference>
<accession>A0A285QYK8</accession>
<feature type="domain" description="Amidohydrolase-related" evidence="1">
    <location>
        <begin position="288"/>
        <end position="405"/>
    </location>
</feature>
<evidence type="ECO:0000313" key="2">
    <source>
        <dbReference type="EMBL" id="SOB86634.1"/>
    </source>
</evidence>
<dbReference type="EMBL" id="OBMI01000002">
    <property type="protein sequence ID" value="SOB86634.1"/>
    <property type="molecule type" value="Genomic_DNA"/>
</dbReference>
<dbReference type="Gene3D" id="2.30.40.10">
    <property type="entry name" value="Urease, subunit C, domain 1"/>
    <property type="match status" value="1"/>
</dbReference>
<dbReference type="Proteomes" id="UP000219494">
    <property type="component" value="Unassembled WGS sequence"/>
</dbReference>
<dbReference type="SUPFAM" id="SSF51556">
    <property type="entry name" value="Metallo-dependent hydrolases"/>
    <property type="match status" value="1"/>
</dbReference>